<evidence type="ECO:0000313" key="2">
    <source>
        <dbReference type="Proteomes" id="UP000030762"/>
    </source>
</evidence>
<protein>
    <submittedName>
        <fullName evidence="1">Uncharacterized protein</fullName>
    </submittedName>
</protein>
<dbReference type="EMBL" id="JH767172">
    <property type="protein sequence ID" value="EQC30855.1"/>
    <property type="molecule type" value="Genomic_DNA"/>
</dbReference>
<proteinExistence type="predicted"/>
<dbReference type="InParanoid" id="T0QBE1"/>
<dbReference type="OMA" id="ANTKQCT"/>
<sequence length="140" mass="16307">MTSLFRRKPYETVPKHLHEATPRRGFEKWIDKVFHSDKAPANTKQCTCRRRLAPLRAKTRVYATPVTVALPIKYMHAPKKTYLVSGRLVPFTPLQVANWKDLRRTFGTFAAIKEERSTCDYCQCKNNATRDSLEDVDDEY</sequence>
<dbReference type="Proteomes" id="UP000030762">
    <property type="component" value="Unassembled WGS sequence"/>
</dbReference>
<organism evidence="1 2">
    <name type="scientific">Saprolegnia diclina (strain VS20)</name>
    <dbReference type="NCBI Taxonomy" id="1156394"/>
    <lineage>
        <taxon>Eukaryota</taxon>
        <taxon>Sar</taxon>
        <taxon>Stramenopiles</taxon>
        <taxon>Oomycota</taxon>
        <taxon>Saprolegniomycetes</taxon>
        <taxon>Saprolegniales</taxon>
        <taxon>Saprolegniaceae</taxon>
        <taxon>Saprolegnia</taxon>
    </lineage>
</organism>
<accession>T0QBE1</accession>
<name>T0QBE1_SAPDV</name>
<dbReference type="VEuPathDB" id="FungiDB:SDRG_11337"/>
<dbReference type="AlphaFoldDB" id="T0QBE1"/>
<evidence type="ECO:0000313" key="1">
    <source>
        <dbReference type="EMBL" id="EQC30855.1"/>
    </source>
</evidence>
<dbReference type="RefSeq" id="XP_008615593.1">
    <property type="nucleotide sequence ID" value="XM_008617371.1"/>
</dbReference>
<keyword evidence="2" id="KW-1185">Reference proteome</keyword>
<reference evidence="1 2" key="1">
    <citation type="submission" date="2012-04" db="EMBL/GenBank/DDBJ databases">
        <title>The Genome Sequence of Saprolegnia declina VS20.</title>
        <authorList>
            <consortium name="The Broad Institute Genome Sequencing Platform"/>
            <person name="Russ C."/>
            <person name="Nusbaum C."/>
            <person name="Tyler B."/>
            <person name="van West P."/>
            <person name="Dieguez-Uribeondo J."/>
            <person name="de Bruijn I."/>
            <person name="Tripathy S."/>
            <person name="Jiang R."/>
            <person name="Young S.K."/>
            <person name="Zeng Q."/>
            <person name="Gargeya S."/>
            <person name="Fitzgerald M."/>
            <person name="Haas B."/>
            <person name="Abouelleil A."/>
            <person name="Alvarado L."/>
            <person name="Arachchi H.M."/>
            <person name="Berlin A."/>
            <person name="Chapman S.B."/>
            <person name="Goldberg J."/>
            <person name="Griggs A."/>
            <person name="Gujja S."/>
            <person name="Hansen M."/>
            <person name="Howarth C."/>
            <person name="Imamovic A."/>
            <person name="Larimer J."/>
            <person name="McCowen C."/>
            <person name="Montmayeur A."/>
            <person name="Murphy C."/>
            <person name="Neiman D."/>
            <person name="Pearson M."/>
            <person name="Priest M."/>
            <person name="Roberts A."/>
            <person name="Saif S."/>
            <person name="Shea T."/>
            <person name="Sisk P."/>
            <person name="Sykes S."/>
            <person name="Wortman J."/>
            <person name="Nusbaum C."/>
            <person name="Birren B."/>
        </authorList>
    </citation>
    <scope>NUCLEOTIDE SEQUENCE [LARGE SCALE GENOMIC DNA]</scope>
    <source>
        <strain evidence="1 2">VS20</strain>
    </source>
</reference>
<dbReference type="GeneID" id="19952064"/>
<gene>
    <name evidence="1" type="ORF">SDRG_11337</name>
</gene>